<dbReference type="PANTHER" id="PTHR33365">
    <property type="entry name" value="YALI0B05434P"/>
    <property type="match status" value="1"/>
</dbReference>
<feature type="transmembrane region" description="Helical" evidence="9">
    <location>
        <begin position="44"/>
        <end position="65"/>
    </location>
</feature>
<evidence type="ECO:0000313" key="10">
    <source>
        <dbReference type="EMBL" id="KAK4247438.1"/>
    </source>
</evidence>
<evidence type="ECO:0000256" key="4">
    <source>
        <dbReference type="ARBA" id="ARBA00023026"/>
    </source>
</evidence>
<evidence type="ECO:0000256" key="3">
    <source>
        <dbReference type="ARBA" id="ARBA00022989"/>
    </source>
</evidence>
<protein>
    <recommendedName>
        <fullName evidence="12">Tat pathway signal sequence</fullName>
    </recommendedName>
</protein>
<comment type="subcellular location">
    <subcellularLocation>
        <location evidence="1">Membrane</location>
        <topology evidence="1">Single-pass membrane protein</topology>
    </subcellularLocation>
</comment>
<evidence type="ECO:0008006" key="12">
    <source>
        <dbReference type="Google" id="ProtNLM"/>
    </source>
</evidence>
<accession>A0AAN7CSC6</accession>
<proteinExistence type="inferred from homology"/>
<evidence type="ECO:0000256" key="7">
    <source>
        <dbReference type="ARBA" id="ARBA00035112"/>
    </source>
</evidence>
<feature type="region of interest" description="Disordered" evidence="8">
    <location>
        <begin position="1"/>
        <end position="22"/>
    </location>
</feature>
<gene>
    <name evidence="10" type="ORF">C7999DRAFT_41210</name>
</gene>
<keyword evidence="5 9" id="KW-0472">Membrane</keyword>
<evidence type="ECO:0000256" key="6">
    <source>
        <dbReference type="ARBA" id="ARBA00023180"/>
    </source>
</evidence>
<dbReference type="GO" id="GO:0016020">
    <property type="term" value="C:membrane"/>
    <property type="evidence" value="ECO:0007669"/>
    <property type="project" value="UniProtKB-SubCell"/>
</dbReference>
<dbReference type="GO" id="GO:0043386">
    <property type="term" value="P:mycotoxin biosynthetic process"/>
    <property type="evidence" value="ECO:0007669"/>
    <property type="project" value="InterPro"/>
</dbReference>
<evidence type="ECO:0000313" key="11">
    <source>
        <dbReference type="Proteomes" id="UP001303647"/>
    </source>
</evidence>
<dbReference type="EMBL" id="MU857653">
    <property type="protein sequence ID" value="KAK4247438.1"/>
    <property type="molecule type" value="Genomic_DNA"/>
</dbReference>
<dbReference type="PANTHER" id="PTHR33365:SF7">
    <property type="entry name" value="TAT PATHWAY SIGNAL SEQUENCE"/>
    <property type="match status" value="1"/>
</dbReference>
<reference evidence="10" key="2">
    <citation type="submission" date="2023-05" db="EMBL/GenBank/DDBJ databases">
        <authorList>
            <consortium name="Lawrence Berkeley National Laboratory"/>
            <person name="Steindorff A."/>
            <person name="Hensen N."/>
            <person name="Bonometti L."/>
            <person name="Westerberg I."/>
            <person name="Brannstrom I.O."/>
            <person name="Guillou S."/>
            <person name="Cros-Aarteil S."/>
            <person name="Calhoun S."/>
            <person name="Haridas S."/>
            <person name="Kuo A."/>
            <person name="Mondo S."/>
            <person name="Pangilinan J."/>
            <person name="Riley R."/>
            <person name="Labutti K."/>
            <person name="Andreopoulos B."/>
            <person name="Lipzen A."/>
            <person name="Chen C."/>
            <person name="Yanf M."/>
            <person name="Daum C."/>
            <person name="Ng V."/>
            <person name="Clum A."/>
            <person name="Ohm R."/>
            <person name="Martin F."/>
            <person name="Silar P."/>
            <person name="Natvig D."/>
            <person name="Lalanne C."/>
            <person name="Gautier V."/>
            <person name="Ament-Velasquez S.L."/>
            <person name="Kruys A."/>
            <person name="Hutchinson M.I."/>
            <person name="Powell A.J."/>
            <person name="Barry K."/>
            <person name="Miller A.N."/>
            <person name="Grigoriev I.V."/>
            <person name="Debuchy R."/>
            <person name="Gladieux P."/>
            <person name="Thoren M.H."/>
            <person name="Johannesson H."/>
        </authorList>
    </citation>
    <scope>NUCLEOTIDE SEQUENCE</scope>
    <source>
        <strain evidence="10">CBS 359.72</strain>
    </source>
</reference>
<evidence type="ECO:0000256" key="9">
    <source>
        <dbReference type="SAM" id="Phobius"/>
    </source>
</evidence>
<keyword evidence="3 9" id="KW-1133">Transmembrane helix</keyword>
<comment type="similarity">
    <text evidence="7">Belongs to the ustYa family.</text>
</comment>
<keyword evidence="4" id="KW-0843">Virulence</keyword>
<evidence type="ECO:0000256" key="8">
    <source>
        <dbReference type="SAM" id="MobiDB-lite"/>
    </source>
</evidence>
<keyword evidence="2 9" id="KW-0812">Transmembrane</keyword>
<feature type="compositionally biased region" description="Basic and acidic residues" evidence="8">
    <location>
        <begin position="7"/>
        <end position="16"/>
    </location>
</feature>
<keyword evidence="11" id="KW-1185">Reference proteome</keyword>
<organism evidence="10 11">
    <name type="scientific">Corynascus novoguineensis</name>
    <dbReference type="NCBI Taxonomy" id="1126955"/>
    <lineage>
        <taxon>Eukaryota</taxon>
        <taxon>Fungi</taxon>
        <taxon>Dikarya</taxon>
        <taxon>Ascomycota</taxon>
        <taxon>Pezizomycotina</taxon>
        <taxon>Sordariomycetes</taxon>
        <taxon>Sordariomycetidae</taxon>
        <taxon>Sordariales</taxon>
        <taxon>Chaetomiaceae</taxon>
        <taxon>Corynascus</taxon>
    </lineage>
</organism>
<comment type="caution">
    <text evidence="10">The sequence shown here is derived from an EMBL/GenBank/DDBJ whole genome shotgun (WGS) entry which is preliminary data.</text>
</comment>
<reference evidence="10" key="1">
    <citation type="journal article" date="2023" name="Mol. Phylogenet. Evol.">
        <title>Genome-scale phylogeny and comparative genomics of the fungal order Sordariales.</title>
        <authorList>
            <person name="Hensen N."/>
            <person name="Bonometti L."/>
            <person name="Westerberg I."/>
            <person name="Brannstrom I.O."/>
            <person name="Guillou S."/>
            <person name="Cros-Aarteil S."/>
            <person name="Calhoun S."/>
            <person name="Haridas S."/>
            <person name="Kuo A."/>
            <person name="Mondo S."/>
            <person name="Pangilinan J."/>
            <person name="Riley R."/>
            <person name="LaButti K."/>
            <person name="Andreopoulos B."/>
            <person name="Lipzen A."/>
            <person name="Chen C."/>
            <person name="Yan M."/>
            <person name="Daum C."/>
            <person name="Ng V."/>
            <person name="Clum A."/>
            <person name="Steindorff A."/>
            <person name="Ohm R.A."/>
            <person name="Martin F."/>
            <person name="Silar P."/>
            <person name="Natvig D.O."/>
            <person name="Lalanne C."/>
            <person name="Gautier V."/>
            <person name="Ament-Velasquez S.L."/>
            <person name="Kruys A."/>
            <person name="Hutchinson M.I."/>
            <person name="Powell A.J."/>
            <person name="Barry K."/>
            <person name="Miller A.N."/>
            <person name="Grigoriev I.V."/>
            <person name="Debuchy R."/>
            <person name="Gladieux P."/>
            <person name="Hiltunen Thoren M."/>
            <person name="Johannesson H."/>
        </authorList>
    </citation>
    <scope>NUCLEOTIDE SEQUENCE</scope>
    <source>
        <strain evidence="10">CBS 359.72</strain>
    </source>
</reference>
<name>A0AAN7CSC6_9PEZI</name>
<evidence type="ECO:0000256" key="1">
    <source>
        <dbReference type="ARBA" id="ARBA00004167"/>
    </source>
</evidence>
<dbReference type="InterPro" id="IPR021765">
    <property type="entry name" value="UstYa-like"/>
</dbReference>
<keyword evidence="6" id="KW-0325">Glycoprotein</keyword>
<evidence type="ECO:0000256" key="5">
    <source>
        <dbReference type="ARBA" id="ARBA00023136"/>
    </source>
</evidence>
<dbReference type="Proteomes" id="UP001303647">
    <property type="component" value="Unassembled WGS sequence"/>
</dbReference>
<dbReference type="AlphaFoldDB" id="A0AAN7CSC6"/>
<sequence length="282" mass="32794">MSSKYHLVPEHGHGAADEDASESLLREDPVSCWKRWRPCLPHSALITIALVMYSIAICWVTRLALLRFHRPRVPAPTSSFPHPDEKQYLVTETGRGGHSWTRYLVYGEPGPEVDKAWYDLIKPFNTRVPAERYEATMGNRTSVRVEDGSDNPDYYVTLTVYHELHCLLRFRRFLDPQFYANKTWEEQAQDKSALGHYKHCLWSLLESVLCNGDTSMRTFHWDLAKPAPKPDSLAERKCVNWDWLHSWTTNHSFLLQDELLIHPVFGKLDANLRPFGRTETRM</sequence>
<evidence type="ECO:0000256" key="2">
    <source>
        <dbReference type="ARBA" id="ARBA00022692"/>
    </source>
</evidence>
<dbReference type="Pfam" id="PF11807">
    <property type="entry name" value="UstYa"/>
    <property type="match status" value="1"/>
</dbReference>